<dbReference type="Pfam" id="PF16861">
    <property type="entry name" value="Carbam_trans_C"/>
    <property type="match status" value="1"/>
</dbReference>
<dbReference type="Gene3D" id="3.90.870.20">
    <property type="entry name" value="Carbamoyltransferase, C-terminal domain"/>
    <property type="match status" value="1"/>
</dbReference>
<evidence type="ECO:0008006" key="6">
    <source>
        <dbReference type="Google" id="ProtNLM"/>
    </source>
</evidence>
<dbReference type="InterPro" id="IPR031730">
    <property type="entry name" value="Carbam_trans_C"/>
</dbReference>
<dbReference type="CDD" id="cd24098">
    <property type="entry name" value="ASKHA_NBD_TobZ_N"/>
    <property type="match status" value="1"/>
</dbReference>
<dbReference type="Proteomes" id="UP000238701">
    <property type="component" value="Unassembled WGS sequence"/>
</dbReference>
<evidence type="ECO:0000313" key="5">
    <source>
        <dbReference type="Proteomes" id="UP000238701"/>
    </source>
</evidence>
<dbReference type="PANTHER" id="PTHR34847">
    <property type="entry name" value="NODULATION PROTEIN U"/>
    <property type="match status" value="1"/>
</dbReference>
<dbReference type="InterPro" id="IPR003696">
    <property type="entry name" value="Carbtransf_dom"/>
</dbReference>
<dbReference type="AlphaFoldDB" id="A0A2U3K1A7"/>
<name>A0A2U3K1A7_9BACT</name>
<feature type="domain" description="Carbamoyltransferase C-terminal" evidence="3">
    <location>
        <begin position="406"/>
        <end position="574"/>
    </location>
</feature>
<evidence type="ECO:0000313" key="4">
    <source>
        <dbReference type="EMBL" id="SPF33452.1"/>
    </source>
</evidence>
<feature type="domain" description="Carbamoyltransferase" evidence="2">
    <location>
        <begin position="3"/>
        <end position="351"/>
    </location>
</feature>
<dbReference type="SUPFAM" id="SSF53067">
    <property type="entry name" value="Actin-like ATPase domain"/>
    <property type="match status" value="1"/>
</dbReference>
<dbReference type="Gene3D" id="3.30.420.40">
    <property type="match status" value="2"/>
</dbReference>
<evidence type="ECO:0000259" key="2">
    <source>
        <dbReference type="Pfam" id="PF02543"/>
    </source>
</evidence>
<evidence type="ECO:0000256" key="1">
    <source>
        <dbReference type="ARBA" id="ARBA00006129"/>
    </source>
</evidence>
<dbReference type="EMBL" id="OMOD01000022">
    <property type="protein sequence ID" value="SPF33452.1"/>
    <property type="molecule type" value="Genomic_DNA"/>
</dbReference>
<dbReference type="OrthoDB" id="9780777at2"/>
<comment type="similarity">
    <text evidence="1">Belongs to the NodU/CmcH family.</text>
</comment>
<accession>A0A2U3K1A7</accession>
<proteinExistence type="inferred from homology"/>
<organism evidence="4 5">
    <name type="scientific">Candidatus Sulfotelmatobacter kueseliae</name>
    <dbReference type="NCBI Taxonomy" id="2042962"/>
    <lineage>
        <taxon>Bacteria</taxon>
        <taxon>Pseudomonadati</taxon>
        <taxon>Acidobacteriota</taxon>
        <taxon>Terriglobia</taxon>
        <taxon>Terriglobales</taxon>
        <taxon>Candidatus Korobacteraceae</taxon>
        <taxon>Candidatus Sulfotelmatobacter</taxon>
    </lineage>
</organism>
<dbReference type="InterPro" id="IPR038152">
    <property type="entry name" value="Carbam_trans_C_sf"/>
</dbReference>
<sequence>MYILGINAYHGDASAAIIKDGQLIAAVEEERFNRKKHCAGFPAAAVRYCLQAANISVNELDHVGISRDPSAHLHKKILFSITRIPNLSGLIAARLANAAKVHDLREELGRALDVSPQFRAKIHKVEHHRAHMASCFLVSPFDRAAILSIDGFGDFISTMWGVGENNHMDVLGQIEYPHSAGIVYTATSQYLGFPKYGDEGKVMGLAPYGRPRYLEQFRDIIRTDKAAGFKLDLNYFKHDSEGVDMTWEDGSPTIGRIFSDKFIDAFGPARLAGEPLTSLHEDIAASLQARLEEVSFHILNQLHQQTKTDRLCLAGGVAYNSVMNGKILLNTPFREVFVQPAAGDSGTALGVCYYIHNVLLQQPRSFVMEHAYTGPEFANGHIDGVVRRSDFDWRELSDPELTQAAAQAVADGKIVGWFQGRMEFGPRALGNRSIVVDPRRAEMKDILNARIKKREPFRPFAPSILEERVGDYFEQTHPSPAMLMVYQVKQDKRSVIPAVTHVDGSGRLQTVARSTNPRYHQLISDFERLTGVPVVLNTSFNEDEPIVCTPEEALNCFQRTRMDVLFLGNYMLQR</sequence>
<evidence type="ECO:0000259" key="3">
    <source>
        <dbReference type="Pfam" id="PF16861"/>
    </source>
</evidence>
<dbReference type="PANTHER" id="PTHR34847:SF1">
    <property type="entry name" value="NODULATION PROTEIN U"/>
    <property type="match status" value="1"/>
</dbReference>
<gene>
    <name evidence="4" type="ORF">SBA1_1180017</name>
</gene>
<dbReference type="Pfam" id="PF02543">
    <property type="entry name" value="Carbam_trans_N"/>
    <property type="match status" value="1"/>
</dbReference>
<dbReference type="InterPro" id="IPR043129">
    <property type="entry name" value="ATPase_NBD"/>
</dbReference>
<dbReference type="GO" id="GO:0003824">
    <property type="term" value="F:catalytic activity"/>
    <property type="evidence" value="ECO:0007669"/>
    <property type="project" value="InterPro"/>
</dbReference>
<protein>
    <recommendedName>
        <fullName evidence="6">Carbamoyltransferase</fullName>
    </recommendedName>
</protein>
<reference evidence="5" key="1">
    <citation type="submission" date="2018-02" db="EMBL/GenBank/DDBJ databases">
        <authorList>
            <person name="Hausmann B."/>
        </authorList>
    </citation>
    <scope>NUCLEOTIDE SEQUENCE [LARGE SCALE GENOMIC DNA]</scope>
    <source>
        <strain evidence="5">Peat soil MAG SbA1</strain>
    </source>
</reference>
<dbReference type="InterPro" id="IPR051338">
    <property type="entry name" value="NodU/CmcH_Carbamoyltrnsfr"/>
</dbReference>